<dbReference type="AlphaFoldDB" id="A0A7R9KRZ3"/>
<comment type="cofactor">
    <cofactor evidence="1">
        <name>Mn(2+)</name>
        <dbReference type="ChEBI" id="CHEBI:29035"/>
    </cofactor>
</comment>
<feature type="region of interest" description="Disordered" evidence="17">
    <location>
        <begin position="394"/>
        <end position="414"/>
    </location>
</feature>
<dbReference type="InterPro" id="IPR000222">
    <property type="entry name" value="PP2C_BS"/>
</dbReference>
<dbReference type="PROSITE" id="PS01032">
    <property type="entry name" value="PPM_1"/>
    <property type="match status" value="1"/>
</dbReference>
<keyword evidence="14" id="KW-0464">Manganese</keyword>
<protein>
    <recommendedName>
        <fullName evidence="18">PPM-type phosphatase domain-containing protein</fullName>
    </recommendedName>
</protein>
<sequence length="414" mass="45902">MIIEEKLTKAKEKFNNRLRSGRMGQSLEKPKTEKQTDEGSGNGLKYGFSSMQGWRLKMEDRHCVQVGLEQLKDWSFFAVFDGHAGAKVAGICAEKLLNTITQSKHFQKNVSELNDTLSTTQIDSVVTSIKDGFLDLDEKMKTSYPDLMSGEDKSGTTAICALISKSHLFIANLGDSRAVLCRSGAVYFSTEDHKPNNPEERQRIVEAGGNVMISRVNGSLAVSRALGDYEYKQVANKPSTEQLVSPLPEVTVKSKNKTDEFLVLACDGIWDVMTNEDLYSYVRYQLAIEENLGTICSNVIDTCLHKGSKDNMSLFLVTFAGAPAVTADAKARDQKLDHQIVAKVEELVGKNNDEYSFSDLMDDLTVMEWKDLPPGGGLQAKHQVIEETFKKLSKYSNSDSETRETSALSDKTSN</sequence>
<keyword evidence="12 16" id="KW-0904">Protein phosphatase</keyword>
<evidence type="ECO:0000256" key="10">
    <source>
        <dbReference type="ARBA" id="ARBA00022801"/>
    </source>
</evidence>
<evidence type="ECO:0000256" key="14">
    <source>
        <dbReference type="ARBA" id="ARBA00023211"/>
    </source>
</evidence>
<dbReference type="InterPro" id="IPR001932">
    <property type="entry name" value="PPM-type_phosphatase-like_dom"/>
</dbReference>
<dbReference type="OrthoDB" id="10264738at2759"/>
<organism evidence="19">
    <name type="scientific">Medioppia subpectinata</name>
    <dbReference type="NCBI Taxonomy" id="1979941"/>
    <lineage>
        <taxon>Eukaryota</taxon>
        <taxon>Metazoa</taxon>
        <taxon>Ecdysozoa</taxon>
        <taxon>Arthropoda</taxon>
        <taxon>Chelicerata</taxon>
        <taxon>Arachnida</taxon>
        <taxon>Acari</taxon>
        <taxon>Acariformes</taxon>
        <taxon>Sarcoptiformes</taxon>
        <taxon>Oribatida</taxon>
        <taxon>Brachypylina</taxon>
        <taxon>Oppioidea</taxon>
        <taxon>Oppiidae</taxon>
        <taxon>Medioppia</taxon>
    </lineage>
</organism>
<dbReference type="GO" id="GO:0005829">
    <property type="term" value="C:cytosol"/>
    <property type="evidence" value="ECO:0007669"/>
    <property type="project" value="UniProtKB-SubCell"/>
</dbReference>
<dbReference type="Pfam" id="PF00481">
    <property type="entry name" value="PP2C"/>
    <property type="match status" value="1"/>
</dbReference>
<dbReference type="Pfam" id="PF07830">
    <property type="entry name" value="PP2C_C"/>
    <property type="match status" value="1"/>
</dbReference>
<accession>A0A7R9KRZ3</accession>
<keyword evidence="8" id="KW-0519">Myristate</keyword>
<keyword evidence="15" id="KW-0449">Lipoprotein</keyword>
<evidence type="ECO:0000256" key="7">
    <source>
        <dbReference type="ARBA" id="ARBA00022553"/>
    </source>
</evidence>
<evidence type="ECO:0000256" key="1">
    <source>
        <dbReference type="ARBA" id="ARBA00001936"/>
    </source>
</evidence>
<dbReference type="Gene3D" id="3.60.40.10">
    <property type="entry name" value="PPM-type phosphatase domain"/>
    <property type="match status" value="1"/>
</dbReference>
<evidence type="ECO:0000256" key="6">
    <source>
        <dbReference type="ARBA" id="ARBA00022490"/>
    </source>
</evidence>
<evidence type="ECO:0000256" key="4">
    <source>
        <dbReference type="ARBA" id="ARBA00004635"/>
    </source>
</evidence>
<dbReference type="CDD" id="cd00143">
    <property type="entry name" value="PP2Cc"/>
    <property type="match status" value="1"/>
</dbReference>
<evidence type="ECO:0000259" key="18">
    <source>
        <dbReference type="PROSITE" id="PS51746"/>
    </source>
</evidence>
<evidence type="ECO:0000256" key="8">
    <source>
        <dbReference type="ARBA" id="ARBA00022707"/>
    </source>
</evidence>
<dbReference type="SUPFAM" id="SSF81606">
    <property type="entry name" value="PP2C-like"/>
    <property type="match status" value="1"/>
</dbReference>
<dbReference type="GO" id="GO:0004722">
    <property type="term" value="F:protein serine/threonine phosphatase activity"/>
    <property type="evidence" value="ECO:0007669"/>
    <property type="project" value="InterPro"/>
</dbReference>
<comment type="cofactor">
    <cofactor evidence="2">
        <name>Mg(2+)</name>
        <dbReference type="ChEBI" id="CHEBI:18420"/>
    </cofactor>
</comment>
<dbReference type="InterPro" id="IPR012911">
    <property type="entry name" value="PP2C_C"/>
</dbReference>
<dbReference type="PANTHER" id="PTHR47992">
    <property type="entry name" value="PROTEIN PHOSPHATASE"/>
    <property type="match status" value="1"/>
</dbReference>
<dbReference type="GO" id="GO:0030145">
    <property type="term" value="F:manganese ion binding"/>
    <property type="evidence" value="ECO:0007669"/>
    <property type="project" value="InterPro"/>
</dbReference>
<evidence type="ECO:0000256" key="12">
    <source>
        <dbReference type="ARBA" id="ARBA00022912"/>
    </source>
</evidence>
<keyword evidence="13" id="KW-0472">Membrane</keyword>
<comment type="subcellular location">
    <subcellularLocation>
        <location evidence="3">Cytoplasm</location>
        <location evidence="3">Cytosol</location>
    </subcellularLocation>
    <subcellularLocation>
        <location evidence="4">Membrane</location>
        <topology evidence="4">Lipid-anchor</topology>
    </subcellularLocation>
</comment>
<dbReference type="GO" id="GO:0016020">
    <property type="term" value="C:membrane"/>
    <property type="evidence" value="ECO:0007669"/>
    <property type="project" value="UniProtKB-SubCell"/>
</dbReference>
<keyword evidence="10 16" id="KW-0378">Hydrolase</keyword>
<evidence type="ECO:0000256" key="9">
    <source>
        <dbReference type="ARBA" id="ARBA00022723"/>
    </source>
</evidence>
<dbReference type="InterPro" id="IPR015655">
    <property type="entry name" value="PP2C"/>
</dbReference>
<evidence type="ECO:0000313" key="19">
    <source>
        <dbReference type="EMBL" id="CAD7627095.1"/>
    </source>
</evidence>
<dbReference type="PROSITE" id="PS51746">
    <property type="entry name" value="PPM_2"/>
    <property type="match status" value="1"/>
</dbReference>
<evidence type="ECO:0000256" key="16">
    <source>
        <dbReference type="RuleBase" id="RU003465"/>
    </source>
</evidence>
<keyword evidence="11" id="KW-0460">Magnesium</keyword>
<gene>
    <name evidence="19" type="ORF">OSB1V03_LOCUS7525</name>
</gene>
<dbReference type="GO" id="GO:0000287">
    <property type="term" value="F:magnesium ion binding"/>
    <property type="evidence" value="ECO:0007669"/>
    <property type="project" value="InterPro"/>
</dbReference>
<dbReference type="FunFam" id="3.60.40.10:FF:000001">
    <property type="entry name" value="protein phosphatase 1B isoform X1"/>
    <property type="match status" value="1"/>
</dbReference>
<evidence type="ECO:0000256" key="2">
    <source>
        <dbReference type="ARBA" id="ARBA00001946"/>
    </source>
</evidence>
<dbReference type="SMART" id="SM00332">
    <property type="entry name" value="PP2Cc"/>
    <property type="match status" value="1"/>
</dbReference>
<evidence type="ECO:0000313" key="20">
    <source>
        <dbReference type="Proteomes" id="UP000759131"/>
    </source>
</evidence>
<dbReference type="EMBL" id="CAJPIZ010004423">
    <property type="protein sequence ID" value="CAG2107525.1"/>
    <property type="molecule type" value="Genomic_DNA"/>
</dbReference>
<evidence type="ECO:0000256" key="3">
    <source>
        <dbReference type="ARBA" id="ARBA00004514"/>
    </source>
</evidence>
<keyword evidence="7" id="KW-0597">Phosphoprotein</keyword>
<evidence type="ECO:0000256" key="17">
    <source>
        <dbReference type="SAM" id="MobiDB-lite"/>
    </source>
</evidence>
<keyword evidence="6" id="KW-0963">Cytoplasm</keyword>
<feature type="compositionally biased region" description="Basic and acidic residues" evidence="17">
    <location>
        <begin position="28"/>
        <end position="37"/>
    </location>
</feature>
<evidence type="ECO:0000256" key="13">
    <source>
        <dbReference type="ARBA" id="ARBA00023136"/>
    </source>
</evidence>
<dbReference type="Gene3D" id="1.10.10.430">
    <property type="entry name" value="Phosphatase 2C, C-terminal domain suprefamily"/>
    <property type="match status" value="1"/>
</dbReference>
<reference evidence="19" key="1">
    <citation type="submission" date="2020-11" db="EMBL/GenBank/DDBJ databases">
        <authorList>
            <person name="Tran Van P."/>
        </authorList>
    </citation>
    <scope>NUCLEOTIDE SEQUENCE</scope>
</reference>
<dbReference type="Proteomes" id="UP000759131">
    <property type="component" value="Unassembled WGS sequence"/>
</dbReference>
<dbReference type="EMBL" id="OC858998">
    <property type="protein sequence ID" value="CAD7627095.1"/>
    <property type="molecule type" value="Genomic_DNA"/>
</dbReference>
<feature type="region of interest" description="Disordered" evidence="17">
    <location>
        <begin position="18"/>
        <end position="44"/>
    </location>
</feature>
<proteinExistence type="inferred from homology"/>
<evidence type="ECO:0000256" key="5">
    <source>
        <dbReference type="ARBA" id="ARBA00006702"/>
    </source>
</evidence>
<comment type="similarity">
    <text evidence="5 16">Belongs to the PP2C family.</text>
</comment>
<dbReference type="InterPro" id="IPR036457">
    <property type="entry name" value="PPM-type-like_dom_sf"/>
</dbReference>
<feature type="domain" description="PPM-type phosphatase" evidence="18">
    <location>
        <begin position="45"/>
        <end position="319"/>
    </location>
</feature>
<keyword evidence="9" id="KW-0479">Metal-binding</keyword>
<dbReference type="InterPro" id="IPR036580">
    <property type="entry name" value="PP2C_C_sf"/>
</dbReference>
<dbReference type="SUPFAM" id="SSF81601">
    <property type="entry name" value="Protein serine/threonine phosphatase 2C, C-terminal domain"/>
    <property type="match status" value="1"/>
</dbReference>
<name>A0A7R9KRZ3_9ACAR</name>
<keyword evidence="20" id="KW-1185">Reference proteome</keyword>
<evidence type="ECO:0000256" key="11">
    <source>
        <dbReference type="ARBA" id="ARBA00022842"/>
    </source>
</evidence>
<evidence type="ECO:0000256" key="15">
    <source>
        <dbReference type="ARBA" id="ARBA00023288"/>
    </source>
</evidence>